<gene>
    <name evidence="3" type="ORF">G4312_06835</name>
</gene>
<dbReference type="InterPro" id="IPR001296">
    <property type="entry name" value="Glyco_trans_1"/>
</dbReference>
<accession>A0AAX0BNG5</accession>
<reference evidence="3" key="1">
    <citation type="journal article" date="2020" name="Cell Host Microbe">
        <title>Functional and Genomic Variation between Human-Derived Isolates of Lachnospiraceae Reveals Inter- and Intra-Species Diversity.</title>
        <authorList>
            <person name="Sorbara M.T."/>
            <person name="Littmann E.R."/>
            <person name="Fontana E."/>
            <person name="Moody T.U."/>
            <person name="Kohout C.E."/>
            <person name="Gjonbalaj M."/>
            <person name="Eaton V."/>
            <person name="Seok R."/>
            <person name="Leiner I.M."/>
            <person name="Pamer E.G."/>
        </authorList>
    </citation>
    <scope>NUCLEOTIDE SEQUENCE</scope>
    <source>
        <strain evidence="3">MSK.16.45</strain>
    </source>
</reference>
<reference evidence="3" key="2">
    <citation type="submission" date="2020-02" db="EMBL/GenBank/DDBJ databases">
        <authorList>
            <person name="Littmann E."/>
            <person name="Sorbara M."/>
        </authorList>
    </citation>
    <scope>NUCLEOTIDE SEQUENCE</scope>
    <source>
        <strain evidence="3">MSK.16.45</strain>
    </source>
</reference>
<dbReference type="PANTHER" id="PTHR45947">
    <property type="entry name" value="SULFOQUINOVOSYL TRANSFERASE SQD2"/>
    <property type="match status" value="1"/>
</dbReference>
<evidence type="ECO:0000313" key="3">
    <source>
        <dbReference type="EMBL" id="NSC77008.1"/>
    </source>
</evidence>
<dbReference type="SUPFAM" id="SSF53756">
    <property type="entry name" value="UDP-Glycosyltransferase/glycogen phosphorylase"/>
    <property type="match status" value="1"/>
</dbReference>
<name>A0AAX0BNG5_9FIRM</name>
<dbReference type="Pfam" id="PF13439">
    <property type="entry name" value="Glyco_transf_4"/>
    <property type="match status" value="1"/>
</dbReference>
<evidence type="ECO:0000313" key="4">
    <source>
        <dbReference type="Proteomes" id="UP001193756"/>
    </source>
</evidence>
<proteinExistence type="predicted"/>
<evidence type="ECO:0000259" key="1">
    <source>
        <dbReference type="Pfam" id="PF00534"/>
    </source>
</evidence>
<organism evidence="3 4">
    <name type="scientific">Agathobacter rectalis</name>
    <dbReference type="NCBI Taxonomy" id="39491"/>
    <lineage>
        <taxon>Bacteria</taxon>
        <taxon>Bacillati</taxon>
        <taxon>Bacillota</taxon>
        <taxon>Clostridia</taxon>
        <taxon>Lachnospirales</taxon>
        <taxon>Lachnospiraceae</taxon>
        <taxon>Agathobacter</taxon>
    </lineage>
</organism>
<dbReference type="RefSeq" id="WP_173844223.1">
    <property type="nucleotide sequence ID" value="NZ_JAAIMP010000007.1"/>
</dbReference>
<evidence type="ECO:0000259" key="2">
    <source>
        <dbReference type="Pfam" id="PF13439"/>
    </source>
</evidence>
<feature type="domain" description="Glycosyl transferase family 1" evidence="1">
    <location>
        <begin position="190"/>
        <end position="340"/>
    </location>
</feature>
<dbReference type="Proteomes" id="UP001193756">
    <property type="component" value="Unassembled WGS sequence"/>
</dbReference>
<dbReference type="Pfam" id="PF00534">
    <property type="entry name" value="Glycos_transf_1"/>
    <property type="match status" value="1"/>
</dbReference>
<dbReference type="InterPro" id="IPR050194">
    <property type="entry name" value="Glycosyltransferase_grp1"/>
</dbReference>
<protein>
    <submittedName>
        <fullName evidence="3">Glycosyltransferase family 1 protein</fullName>
    </submittedName>
</protein>
<dbReference type="InterPro" id="IPR028098">
    <property type="entry name" value="Glyco_trans_4-like_N"/>
</dbReference>
<dbReference type="AlphaFoldDB" id="A0AAX0BNG5"/>
<sequence>MAERTQVKQKKALILLPYLKNGDGTAVALMNYYQELIEHGWRIDFLVLKIFECEWLNKVKADGNNIYELPKENKYSYKVSRKIRSIIKEGKYDIVHVNMPGHVGFETLKMARQYGIGKRIFHAHNPRNNLNLKTVISTKVYDYLLQREATELVACSKSAGNSRFGNKDFQVLKNVIDTDRFVYRLEDRRYIREKLHIEKKVVVGVVGRFAAQKNPEFLLECFAEYNKLNKESVLLWIGDGELQEKIQDRAKNMGLKGACLFVGRKNNIEKWYSAMDLFLLPSKFEGMGIVFLEAQCTGLPCFGSTNVPIETEVTELMHRISLKQEANYWATAMKKVTDMSGDRRSRASEFINAGYTHEATKSDLLNMYEKRIK</sequence>
<dbReference type="Gene3D" id="3.40.50.2000">
    <property type="entry name" value="Glycogen Phosphorylase B"/>
    <property type="match status" value="2"/>
</dbReference>
<dbReference type="GO" id="GO:0016757">
    <property type="term" value="F:glycosyltransferase activity"/>
    <property type="evidence" value="ECO:0007669"/>
    <property type="project" value="InterPro"/>
</dbReference>
<feature type="domain" description="Glycosyltransferase subfamily 4-like N-terminal" evidence="2">
    <location>
        <begin position="23"/>
        <end position="180"/>
    </location>
</feature>
<dbReference type="EMBL" id="JAAIMP010000007">
    <property type="protein sequence ID" value="NSC77008.1"/>
    <property type="molecule type" value="Genomic_DNA"/>
</dbReference>
<comment type="caution">
    <text evidence="3">The sequence shown here is derived from an EMBL/GenBank/DDBJ whole genome shotgun (WGS) entry which is preliminary data.</text>
</comment>
<dbReference type="PANTHER" id="PTHR45947:SF3">
    <property type="entry name" value="SULFOQUINOVOSYL TRANSFERASE SQD2"/>
    <property type="match status" value="1"/>
</dbReference>